<accession>A0A7D6ZI33</accession>
<dbReference type="GO" id="GO:0008703">
    <property type="term" value="F:5-amino-6-(5-phosphoribosylamino)uracil reductase activity"/>
    <property type="evidence" value="ECO:0007669"/>
    <property type="project" value="InterPro"/>
</dbReference>
<gene>
    <name evidence="2" type="ORF">H0264_34920</name>
</gene>
<dbReference type="EMBL" id="CP059399">
    <property type="protein sequence ID" value="QLY30280.1"/>
    <property type="molecule type" value="Genomic_DNA"/>
</dbReference>
<reference evidence="2 3" key="1">
    <citation type="submission" date="2020-07" db="EMBL/GenBank/DDBJ databases">
        <authorList>
            <person name="Zhuang K."/>
            <person name="Ran Y."/>
        </authorList>
    </citation>
    <scope>NUCLEOTIDE SEQUENCE [LARGE SCALE GENOMIC DNA]</scope>
    <source>
        <strain evidence="2 3">WCH-YHL-001</strain>
    </source>
</reference>
<organism evidence="2 3">
    <name type="scientific">Nocardia huaxiensis</name>
    <dbReference type="NCBI Taxonomy" id="2755382"/>
    <lineage>
        <taxon>Bacteria</taxon>
        <taxon>Bacillati</taxon>
        <taxon>Actinomycetota</taxon>
        <taxon>Actinomycetes</taxon>
        <taxon>Mycobacteriales</taxon>
        <taxon>Nocardiaceae</taxon>
        <taxon>Nocardia</taxon>
    </lineage>
</organism>
<protein>
    <submittedName>
        <fullName evidence="2">Dihydrofolate reductase family protein</fullName>
    </submittedName>
</protein>
<dbReference type="PANTHER" id="PTHR38011:SF11">
    <property type="entry name" value="2,5-DIAMINO-6-RIBOSYLAMINO-4(3H)-PYRIMIDINONE 5'-PHOSPHATE REDUCTASE"/>
    <property type="match status" value="1"/>
</dbReference>
<name>A0A7D6ZI33_9NOCA</name>
<dbReference type="InterPro" id="IPR050765">
    <property type="entry name" value="Riboflavin_Biosynth_HTPR"/>
</dbReference>
<dbReference type="GO" id="GO:0009231">
    <property type="term" value="P:riboflavin biosynthetic process"/>
    <property type="evidence" value="ECO:0007669"/>
    <property type="project" value="InterPro"/>
</dbReference>
<dbReference type="Pfam" id="PF01872">
    <property type="entry name" value="RibD_C"/>
    <property type="match status" value="1"/>
</dbReference>
<dbReference type="SUPFAM" id="SSF53597">
    <property type="entry name" value="Dihydrofolate reductase-like"/>
    <property type="match status" value="1"/>
</dbReference>
<dbReference type="Proteomes" id="UP000515512">
    <property type="component" value="Chromosome"/>
</dbReference>
<dbReference type="KEGG" id="nhu:H0264_34920"/>
<keyword evidence="3" id="KW-1185">Reference proteome</keyword>
<evidence type="ECO:0000259" key="1">
    <source>
        <dbReference type="Pfam" id="PF01872"/>
    </source>
</evidence>
<sequence>MRRIIESTFVTTDGVIGEPHKWGGPYWDAEHSGYASELLFACDALLLGRETYASFAEVWPTRPNDDPYTARINAMPKYVASRTLTQEDATWNATILQGDVTDAIRTLKAEAGGDILKFGTGSLSHTLLEAKLVDEYHFWIFPTIAGSGDRLFEGYADLTHLELLGTTTFKSGIVVHRLAPR</sequence>
<proteinExistence type="predicted"/>
<dbReference type="InterPro" id="IPR002734">
    <property type="entry name" value="RibDG_C"/>
</dbReference>
<dbReference type="InterPro" id="IPR024072">
    <property type="entry name" value="DHFR-like_dom_sf"/>
</dbReference>
<dbReference type="RefSeq" id="WP_181581478.1">
    <property type="nucleotide sequence ID" value="NZ_CP059399.1"/>
</dbReference>
<dbReference type="Gene3D" id="3.40.430.10">
    <property type="entry name" value="Dihydrofolate Reductase, subunit A"/>
    <property type="match status" value="1"/>
</dbReference>
<evidence type="ECO:0000313" key="2">
    <source>
        <dbReference type="EMBL" id="QLY30280.1"/>
    </source>
</evidence>
<dbReference type="PANTHER" id="PTHR38011">
    <property type="entry name" value="DIHYDROFOLATE REDUCTASE FAMILY PROTEIN (AFU_ORTHOLOGUE AFUA_8G06820)"/>
    <property type="match status" value="1"/>
</dbReference>
<feature type="domain" description="Bacterial bifunctional deaminase-reductase C-terminal" evidence="1">
    <location>
        <begin position="4"/>
        <end position="175"/>
    </location>
</feature>
<dbReference type="AlphaFoldDB" id="A0A7D6ZI33"/>
<evidence type="ECO:0000313" key="3">
    <source>
        <dbReference type="Proteomes" id="UP000515512"/>
    </source>
</evidence>